<evidence type="ECO:0000313" key="1">
    <source>
        <dbReference type="EMBL" id="EAY31820.1"/>
    </source>
</evidence>
<gene>
    <name evidence="1" type="ORF">M23134_01849</name>
</gene>
<dbReference type="Proteomes" id="UP000004095">
    <property type="component" value="Unassembled WGS sequence"/>
</dbReference>
<keyword evidence="2" id="KW-1185">Reference proteome</keyword>
<comment type="caution">
    <text evidence="1">The sequence shown here is derived from an EMBL/GenBank/DDBJ whole genome shotgun (WGS) entry which is preliminary data.</text>
</comment>
<dbReference type="eggNOG" id="COG1239">
    <property type="taxonomic scope" value="Bacteria"/>
</dbReference>
<reference evidence="1 2" key="1">
    <citation type="submission" date="2007-01" db="EMBL/GenBank/DDBJ databases">
        <authorList>
            <person name="Haygood M."/>
            <person name="Podell S."/>
            <person name="Anderson C."/>
            <person name="Hopkinson B."/>
            <person name="Roe K."/>
            <person name="Barbeau K."/>
            <person name="Gaasterland T."/>
            <person name="Ferriera S."/>
            <person name="Johnson J."/>
            <person name="Kravitz S."/>
            <person name="Beeson K."/>
            <person name="Sutton G."/>
            <person name="Rogers Y.-H."/>
            <person name="Friedman R."/>
            <person name="Frazier M."/>
            <person name="Venter J.C."/>
        </authorList>
    </citation>
    <scope>NUCLEOTIDE SEQUENCE [LARGE SCALE GENOMIC DNA]</scope>
    <source>
        <strain evidence="1 2">ATCC 23134</strain>
    </source>
</reference>
<dbReference type="AlphaFoldDB" id="A1ZC18"/>
<dbReference type="EMBL" id="AAWS01000001">
    <property type="protein sequence ID" value="EAY31820.1"/>
    <property type="molecule type" value="Genomic_DNA"/>
</dbReference>
<name>A1ZC18_MICM2</name>
<sequence length="1206" mass="134058">MTVKTPDFDTLRQSGLELIQKLAPTTWTDHNNADPGITLLDQICYALLDLGYRVDFSIEDLLAGGSDAAYELLFSPRKALSSQPVVPEDYRRMLIDVEGIQNAHVSTNTASSPVLYYAPFSEELVLADYRSELLPNEVYRPVQLKGLVDVNIQKTPEANETDVEPLAYQQVLASRGLATDLENMTVLPEEKVKIRVALELGTAQDVEALTARVLHLLYQYVNPSFSFQPLNAFRQERLIEEVFDGPAMANGFLSKEQLRKFEKRAELRRSDLVQVLMNLAPEIKTILTLDIAKEGEEFSSHRLDWLVPLDANKAVVFDKEDYEISFFRDDLPVTYDSDEVEEKYQELWQQAQSTPPEAKDLDYLPARGTNQEVAYYTSVRHHMPEVYGVTPYGLPENAPNARRAQARQLSAYLLFFEQILADHFAQLGSVPTLLSAARDQGDFQSYFAQTLNADNVPALEGIYSQGEAPNTQSNAIEVLGNATDKSRSSRFLDHFLARFSESFSDNILTQSGNSGAFGNAIEAKRAFVKNSPQLSAARGTAFDYSSTEWNVSGTQKRIAQLLGLSTPEQQNLAMGLEGFYIVEHILLRPRSGDVFQNGPLLAFLPNEDPYSLQVTYVFHEVGRFASDQKNTRRFTERLLRLETPAHIRIKTYWLTTSKMAVFESAYQKFLTELAALKTQSNVQAHALRVNRDYLLDVLYMYHPQYPNPTNWGVAVPVRDLPLETLAPTYNSETDRWKVTIRLYYPQTNVTYRICDRNRRPVAGLTPITIEADTIRQEDYEQRPYVLMSSPAITQDQIYWIRAEKKLTMTNAEGEPKSKTLKSVFLTQPVRARVGVGLVNAQAAAAEIDYGTQATIDLSGIQANVDYALYIDNTRIDDGGTYNGQENGTLSITTQVTDGLKEDVLIIVKGTRDGATAEVGSVQLRVRAYPGLSIALSQQVVDHGVTTGVNAVISDGTFATQASVDYHLYYREISDPEFVHHKLSQPPATDVLEVDNGEGTTVKILRPAVPATTNNAPERYEAAPISAIDYQLLATLSPAADGDDLVFDLSALNTTQDTMFMVVASKAGHTQPTILSSNDRTTIGALFTRPMTTATHVINPNPVVNNTKARLEVANMQAGMLYYLEYTNGAKQAPKLYHDAQTASPRRDGVGFSKVGVDMAPGEATPTTFFVETNNPITDDKTLRLVAEKPQTGVSVIIASIDFTVSS</sequence>
<proteinExistence type="predicted"/>
<dbReference type="OrthoDB" id="8263000at2"/>
<accession>A1ZC18</accession>
<protein>
    <submittedName>
        <fullName evidence="1">Uncharacterized protein</fullName>
    </submittedName>
</protein>
<dbReference type="RefSeq" id="WP_002692522.1">
    <property type="nucleotide sequence ID" value="NZ_AAWS01000001.1"/>
</dbReference>
<evidence type="ECO:0000313" key="2">
    <source>
        <dbReference type="Proteomes" id="UP000004095"/>
    </source>
</evidence>
<organism evidence="1 2">
    <name type="scientific">Microscilla marina ATCC 23134</name>
    <dbReference type="NCBI Taxonomy" id="313606"/>
    <lineage>
        <taxon>Bacteria</taxon>
        <taxon>Pseudomonadati</taxon>
        <taxon>Bacteroidota</taxon>
        <taxon>Cytophagia</taxon>
        <taxon>Cytophagales</taxon>
        <taxon>Microscillaceae</taxon>
        <taxon>Microscilla</taxon>
    </lineage>
</organism>